<dbReference type="Gene3D" id="1.10.287.280">
    <property type="match status" value="1"/>
</dbReference>
<protein>
    <recommendedName>
        <fullName evidence="2 9">DNA-directed RNA polymerase</fullName>
        <ecNumber evidence="2 9">2.7.7.6</ecNumber>
    </recommendedName>
</protein>
<evidence type="ECO:0000256" key="2">
    <source>
        <dbReference type="ARBA" id="ARBA00012418"/>
    </source>
</evidence>
<dbReference type="InterPro" id="IPR046950">
    <property type="entry name" value="DNA-dir_Rpol_C_phage-type"/>
</dbReference>
<feature type="compositionally biased region" description="Polar residues" evidence="10">
    <location>
        <begin position="29"/>
        <end position="40"/>
    </location>
</feature>
<feature type="compositionally biased region" description="Low complexity" evidence="10">
    <location>
        <begin position="128"/>
        <end position="139"/>
    </location>
</feature>
<evidence type="ECO:0000256" key="10">
    <source>
        <dbReference type="SAM" id="MobiDB-lite"/>
    </source>
</evidence>
<evidence type="ECO:0000256" key="9">
    <source>
        <dbReference type="RuleBase" id="RU003805"/>
    </source>
</evidence>
<keyword evidence="4 9" id="KW-0808">Transferase</keyword>
<feature type="domain" description="DNA-directed RNA polymerase N-terminal" evidence="11">
    <location>
        <begin position="382"/>
        <end position="603"/>
    </location>
</feature>
<reference evidence="13" key="1">
    <citation type="submission" date="2012-01" db="EMBL/GenBank/DDBJ databases">
        <title>The Genome Sequence of Oreochromis niloticus (Nile Tilapia).</title>
        <authorList>
            <consortium name="Broad Institute Genome Assembly Team"/>
            <consortium name="Broad Institute Sequencing Platform"/>
            <person name="Di Palma F."/>
            <person name="Johnson J."/>
            <person name="Lander E.S."/>
            <person name="Lindblad-Toh K."/>
        </authorList>
    </citation>
    <scope>NUCLEOTIDE SEQUENCE [LARGE SCALE GENOMIC DNA]</scope>
</reference>
<keyword evidence="5 9" id="KW-0548">Nucleotidyltransferase</keyword>
<organism evidence="12 13">
    <name type="scientific">Oreochromis niloticus</name>
    <name type="common">Nile tilapia</name>
    <name type="synonym">Tilapia nilotica</name>
    <dbReference type="NCBI Taxonomy" id="8128"/>
    <lineage>
        <taxon>Eukaryota</taxon>
        <taxon>Metazoa</taxon>
        <taxon>Chordata</taxon>
        <taxon>Craniata</taxon>
        <taxon>Vertebrata</taxon>
        <taxon>Euteleostomi</taxon>
        <taxon>Actinopterygii</taxon>
        <taxon>Neopterygii</taxon>
        <taxon>Teleostei</taxon>
        <taxon>Neoteleostei</taxon>
        <taxon>Acanthomorphata</taxon>
        <taxon>Ovalentaria</taxon>
        <taxon>Cichlomorphae</taxon>
        <taxon>Cichliformes</taxon>
        <taxon>Cichlidae</taxon>
        <taxon>African cichlids</taxon>
        <taxon>Pseudocrenilabrinae</taxon>
        <taxon>Oreochromini</taxon>
        <taxon>Oreochromis</taxon>
    </lineage>
</organism>
<dbReference type="PROSITE" id="PS00900">
    <property type="entry name" value="RNA_POL_PHAGE_1"/>
    <property type="match status" value="1"/>
</dbReference>
<evidence type="ECO:0000256" key="6">
    <source>
        <dbReference type="ARBA" id="ARBA00022946"/>
    </source>
</evidence>
<comment type="catalytic activity">
    <reaction evidence="8 9">
        <text>RNA(n) + a ribonucleoside 5'-triphosphate = RNA(n+1) + diphosphate</text>
        <dbReference type="Rhea" id="RHEA:21248"/>
        <dbReference type="Rhea" id="RHEA-COMP:14527"/>
        <dbReference type="Rhea" id="RHEA-COMP:17342"/>
        <dbReference type="ChEBI" id="CHEBI:33019"/>
        <dbReference type="ChEBI" id="CHEBI:61557"/>
        <dbReference type="ChEBI" id="CHEBI:140395"/>
        <dbReference type="EC" id="2.7.7.6"/>
    </reaction>
</comment>
<dbReference type="GO" id="GO:0003899">
    <property type="term" value="F:DNA-directed RNA polymerase activity"/>
    <property type="evidence" value="ECO:0007669"/>
    <property type="project" value="UniProtKB-EC"/>
</dbReference>
<dbReference type="InterPro" id="IPR037159">
    <property type="entry name" value="RNA_POL_N_sf"/>
</dbReference>
<comment type="similarity">
    <text evidence="1 9">Belongs to the phage and mitochondrial RNA polymerase family.</text>
</comment>
<dbReference type="EC" id="2.7.7.6" evidence="2 9"/>
<dbReference type="Pfam" id="PF14700">
    <property type="entry name" value="RPOL_N"/>
    <property type="match status" value="1"/>
</dbReference>
<keyword evidence="7 9" id="KW-0804">Transcription</keyword>
<dbReference type="InterPro" id="IPR002092">
    <property type="entry name" value="DNA-dir_Rpol_phage-type"/>
</dbReference>
<accession>A0A669BXA8</accession>
<evidence type="ECO:0000256" key="5">
    <source>
        <dbReference type="ARBA" id="ARBA00022695"/>
    </source>
</evidence>
<feature type="compositionally biased region" description="Polar residues" evidence="10">
    <location>
        <begin position="76"/>
        <end position="101"/>
    </location>
</feature>
<evidence type="ECO:0000256" key="1">
    <source>
        <dbReference type="ARBA" id="ARBA00009493"/>
    </source>
</evidence>
<dbReference type="InterPro" id="IPR043502">
    <property type="entry name" value="DNA/RNA_pol_sf"/>
</dbReference>
<keyword evidence="6" id="KW-0809">Transit peptide</keyword>
<dbReference type="GO" id="GO:0034245">
    <property type="term" value="C:mitochondrial DNA-directed RNA polymerase complex"/>
    <property type="evidence" value="ECO:0007669"/>
    <property type="project" value="TreeGrafter"/>
</dbReference>
<dbReference type="GO" id="GO:0006390">
    <property type="term" value="P:mitochondrial transcription"/>
    <property type="evidence" value="ECO:0007669"/>
    <property type="project" value="TreeGrafter"/>
</dbReference>
<dbReference type="Pfam" id="PF00940">
    <property type="entry name" value="RNA_pol"/>
    <property type="match status" value="1"/>
</dbReference>
<evidence type="ECO:0000256" key="3">
    <source>
        <dbReference type="ARBA" id="ARBA00022478"/>
    </source>
</evidence>
<feature type="region of interest" description="Disordered" evidence="10">
    <location>
        <begin position="1"/>
        <end position="112"/>
    </location>
</feature>
<sequence length="1126" mass="128202">MKAPSHGRGTSSGKGHRSTPQEKTDMPKSGQTGDKGSFKSQPRRWIEKLTQEKKNKLKKQQRLQQKMQICVKEKLPTTSSKGTKSSLMSTGTTHKTISTGVKKSRGHSKLSDEIRAAVSSTATTATATAMAGAATVPQKASKKKRKDSKIQKEGTELTGTDPQGTAEELAEVEELEKRLNQQVSHWTLSSKPERMQEGSVGNACQDISLSICSYLEACIFAGDIERAHHFLLSQHRVMSRRKHLNTGVYNIMMRVWAKKIGRMFILLEEAGLKPNLGSYFAALEQYTCGTQTVRFCISRCLSQMEEDGLSVDDLFNQCVFRQDERDMLLKAIRIVKPEYQPSLNMHTSQFSSLLVQDFYTERADHTYPKLDFTQEDLQERFKRQLSVEQACTITIDSVEAAKPVTENMAKMQRIQWQKILLQALRESKMILAKSNTRDYRLNLYPYLCLLEDKEYVDIMIQSVANLPPSGESLKILARDLGNRVFTKYCVRQKHQNQTVEKLGSIYNAYTDLLAKDTKIGFIKPHPILTQMQQEAMETKLTFDSYVMPMLCPPVPWTSVKFGAYLLTPTKLMRTVDGATQHEELLEKCQNLHAIYDSLNQLGNCAWKINKPLLDIIISIFNDRGSDKLDIPPPLSEAPKIPHFNPQDPTYTASEKAHMKRQVINAKKKCSEMHSLRMDALYKLSIANHMRDEIFWFPHNMDFRGRTYPCPPYFNHLGSDVTRAILMFAEGKLLGPKGLDWLKIHLVNLTGLKKRSSLQGRLEYANTIMEDILDSADNPLNGRKWWMNADEPWQALACCMEIANAVRSPDPTQFISYFPVHQDGSCNGLQHYAALGRDVIGATSVNLMPCDVPQDVYSGVAQQVEELRARDAESGLKIAQVLEGFISRKVVKQTVMTVVYGVTRYGGRLQIEKRLKEIDEFPKEFVWDASHYLVRQVFNALKEMFTGTREIQDWLTESARLISKSGHTVEWVTPLGLPIIQPYHRTRNQVLKSTMQHINLKISHDTKERPDTVKQKNAFPPNFIHSLDSTHMMLTSLYCYSSGLTFVSVHDCFWTHALTVDTMNKVCREQFVALHSQPILQELSNFLLQKYFMLITCVFSQFLIIGHLFQSLHFHSTFFISLTIITA</sequence>
<dbReference type="AlphaFoldDB" id="A0A669BXA8"/>
<evidence type="ECO:0000313" key="12">
    <source>
        <dbReference type="Ensembl" id="ENSONIP00000039081.1"/>
    </source>
</evidence>
<name>A0A669BXA8_ORENI</name>
<dbReference type="Gene3D" id="1.10.150.20">
    <property type="entry name" value="5' to 3' exonuclease, C-terminal subdomain"/>
    <property type="match status" value="1"/>
</dbReference>
<dbReference type="FunFam" id="1.10.287.280:FF:000001">
    <property type="entry name" value="DNA-directed RNA polymerase"/>
    <property type="match status" value="1"/>
</dbReference>
<dbReference type="PANTHER" id="PTHR10102">
    <property type="entry name" value="DNA-DIRECTED RNA POLYMERASE, MITOCHONDRIAL"/>
    <property type="match status" value="1"/>
</dbReference>
<dbReference type="GeneTree" id="ENSGT00390000008060"/>
<dbReference type="FunFam" id="1.10.150.20:FF:000031">
    <property type="entry name" value="DNA-directed RNA polymerase"/>
    <property type="match status" value="1"/>
</dbReference>
<comment type="function">
    <text evidence="9">DNA-dependent RNA polymerase catalyzes the transcription of DNA into RNA using the four ribonucleoside triphosphates as substrates.</text>
</comment>
<evidence type="ECO:0000256" key="8">
    <source>
        <dbReference type="ARBA" id="ARBA00048552"/>
    </source>
</evidence>
<dbReference type="SMART" id="SM01311">
    <property type="entry name" value="RPOL_N"/>
    <property type="match status" value="1"/>
</dbReference>
<dbReference type="PROSITE" id="PS00489">
    <property type="entry name" value="RNA_POL_PHAGE_2"/>
    <property type="match status" value="1"/>
</dbReference>
<evidence type="ECO:0000259" key="11">
    <source>
        <dbReference type="SMART" id="SM01311"/>
    </source>
</evidence>
<evidence type="ECO:0000256" key="7">
    <source>
        <dbReference type="ARBA" id="ARBA00023163"/>
    </source>
</evidence>
<feature type="compositionally biased region" description="Basic and acidic residues" evidence="10">
    <location>
        <begin position="44"/>
        <end position="54"/>
    </location>
</feature>
<dbReference type="SUPFAM" id="SSF56672">
    <property type="entry name" value="DNA/RNA polymerases"/>
    <property type="match status" value="1"/>
</dbReference>
<gene>
    <name evidence="12" type="primary">POLRMT</name>
    <name evidence="12" type="synonym">polrmt</name>
</gene>
<feature type="region of interest" description="Disordered" evidence="10">
    <location>
        <begin position="128"/>
        <end position="164"/>
    </location>
</feature>
<reference evidence="12" key="2">
    <citation type="submission" date="2025-08" db="UniProtKB">
        <authorList>
            <consortium name="Ensembl"/>
        </authorList>
    </citation>
    <scope>IDENTIFICATION</scope>
</reference>
<keyword evidence="3 9" id="KW-0240">DNA-directed RNA polymerase</keyword>
<dbReference type="Proteomes" id="UP000005207">
    <property type="component" value="Linkage group LG23"/>
</dbReference>
<reference evidence="12" key="3">
    <citation type="submission" date="2025-09" db="UniProtKB">
        <authorList>
            <consortium name="Ensembl"/>
        </authorList>
    </citation>
    <scope>IDENTIFICATION</scope>
</reference>
<proteinExistence type="inferred from homology"/>
<dbReference type="PANTHER" id="PTHR10102:SF0">
    <property type="entry name" value="DNA-DIRECTED RNA POLYMERASE, MITOCHONDRIAL"/>
    <property type="match status" value="1"/>
</dbReference>
<evidence type="ECO:0000256" key="4">
    <source>
        <dbReference type="ARBA" id="ARBA00022679"/>
    </source>
</evidence>
<dbReference type="Gene3D" id="1.10.1320.10">
    <property type="entry name" value="DNA-directed RNA polymerase, N-terminal domain"/>
    <property type="match status" value="1"/>
</dbReference>
<dbReference type="GO" id="GO:0001018">
    <property type="term" value="F:mitochondrial promoter sequence-specific DNA binding"/>
    <property type="evidence" value="ECO:0007669"/>
    <property type="project" value="TreeGrafter"/>
</dbReference>
<evidence type="ECO:0000313" key="13">
    <source>
        <dbReference type="Proteomes" id="UP000005207"/>
    </source>
</evidence>
<dbReference type="InterPro" id="IPR029262">
    <property type="entry name" value="RPOL_N"/>
</dbReference>
<keyword evidence="13" id="KW-1185">Reference proteome</keyword>
<dbReference type="Ensembl" id="ENSONIT00000073834.1">
    <property type="protein sequence ID" value="ENSONIP00000039081.1"/>
    <property type="gene ID" value="ENSONIG00000002405.2"/>
</dbReference>